<feature type="domain" description="CobE/GbiG C-terminal" evidence="1">
    <location>
        <begin position="8"/>
        <end position="123"/>
    </location>
</feature>
<comment type="caution">
    <text evidence="2">The sequence shown here is derived from an EMBL/GenBank/DDBJ whole genome shotgun (WGS) entry which is preliminary data.</text>
</comment>
<dbReference type="Proteomes" id="UP001597474">
    <property type="component" value="Unassembled WGS sequence"/>
</dbReference>
<dbReference type="SUPFAM" id="SSF159664">
    <property type="entry name" value="CobE/GbiG C-terminal domain-like"/>
    <property type="match status" value="1"/>
</dbReference>
<dbReference type="InterPro" id="IPR002750">
    <property type="entry name" value="CobE/GbiG_C"/>
</dbReference>
<gene>
    <name evidence="2" type="ORF">ACFSUD_17735</name>
</gene>
<dbReference type="Pfam" id="PF01890">
    <property type="entry name" value="CbiG_C"/>
    <property type="match status" value="1"/>
</dbReference>
<keyword evidence="3" id="KW-1185">Reference proteome</keyword>
<evidence type="ECO:0000259" key="1">
    <source>
        <dbReference type="Pfam" id="PF01890"/>
    </source>
</evidence>
<proteinExistence type="predicted"/>
<evidence type="ECO:0000313" key="3">
    <source>
        <dbReference type="Proteomes" id="UP001597474"/>
    </source>
</evidence>
<organism evidence="2 3">
    <name type="scientific">Sulfitobacter aestuarii</name>
    <dbReference type="NCBI Taxonomy" id="2161676"/>
    <lineage>
        <taxon>Bacteria</taxon>
        <taxon>Pseudomonadati</taxon>
        <taxon>Pseudomonadota</taxon>
        <taxon>Alphaproteobacteria</taxon>
        <taxon>Rhodobacterales</taxon>
        <taxon>Roseobacteraceae</taxon>
        <taxon>Sulfitobacter</taxon>
    </lineage>
</organism>
<name>A0ABW5U9K5_9RHOB</name>
<reference evidence="3" key="1">
    <citation type="journal article" date="2019" name="Int. J. Syst. Evol. Microbiol.">
        <title>The Global Catalogue of Microorganisms (GCM) 10K type strain sequencing project: providing services to taxonomists for standard genome sequencing and annotation.</title>
        <authorList>
            <consortium name="The Broad Institute Genomics Platform"/>
            <consortium name="The Broad Institute Genome Sequencing Center for Infectious Disease"/>
            <person name="Wu L."/>
            <person name="Ma J."/>
        </authorList>
    </citation>
    <scope>NUCLEOTIDE SEQUENCE [LARGE SCALE GENOMIC DNA]</scope>
    <source>
        <strain evidence="3">TISTR 2562</strain>
    </source>
</reference>
<evidence type="ECO:0000313" key="2">
    <source>
        <dbReference type="EMBL" id="MFD2741417.1"/>
    </source>
</evidence>
<dbReference type="EMBL" id="JBHUMP010000024">
    <property type="protein sequence ID" value="MFD2741417.1"/>
    <property type="molecule type" value="Genomic_DNA"/>
</dbReference>
<dbReference type="InterPro" id="IPR036518">
    <property type="entry name" value="CobE/GbiG_C_sf"/>
</dbReference>
<accession>A0ABW5U9K5</accession>
<dbReference type="Gene3D" id="3.30.420.180">
    <property type="entry name" value="CobE/GbiG C-terminal domain"/>
    <property type="match status" value="1"/>
</dbReference>
<dbReference type="RefSeq" id="WP_386375842.1">
    <property type="nucleotide sequence ID" value="NZ_JBHUMP010000024.1"/>
</dbReference>
<protein>
    <submittedName>
        <fullName evidence="2">Cobalamin biosynthesis protein</fullName>
    </submittedName>
</protein>
<sequence>MERRVVRVAGIGFRGAADLASLRDALTLAQGDGAPLQALVTEAAKARSEVFRALAQELGVPGLGIAADELTQMITPTQSARIKDRFGTGSLCEAAALAAAGPGARLVAARVVSGDGMATAAIAENEGTDT</sequence>